<accession>A0ABU1DA72</accession>
<dbReference type="SUPFAM" id="SSF110087">
    <property type="entry name" value="DR1885-like metal-binding protein"/>
    <property type="match status" value="1"/>
</dbReference>
<protein>
    <submittedName>
        <fullName evidence="2">Copper chaperone PCu(A)C</fullName>
    </submittedName>
</protein>
<proteinExistence type="predicted"/>
<evidence type="ECO:0000313" key="3">
    <source>
        <dbReference type="Proteomes" id="UP001232156"/>
    </source>
</evidence>
<dbReference type="EMBL" id="JAUZQE010000072">
    <property type="protein sequence ID" value="MDR4127236.1"/>
    <property type="molecule type" value="Genomic_DNA"/>
</dbReference>
<dbReference type="InterPro" id="IPR036182">
    <property type="entry name" value="PCuAC_sf"/>
</dbReference>
<dbReference type="RefSeq" id="WP_180150722.1">
    <property type="nucleotide sequence ID" value="NZ_JAUZQE010000072.1"/>
</dbReference>
<name>A0ABU1DA72_9BURK</name>
<sequence length="174" mass="18490">MRKLIVGAFSLCFILPAYATSLHADHIESEGSAYPVQNENKNTAGTGVQSSTLKVSDCWIRFMPGLTPSGAYFKVSNSGTHEAKLISMSVPGFSKVSLHRTINQGGISRMAAVEAIPISAGDSFEFRPGGYHAMLEKPEERLIIGSEVEARFEFGAGASATAQCSVKPPSALAH</sequence>
<reference evidence="2 3" key="1">
    <citation type="submission" date="2023-08" db="EMBL/GenBank/DDBJ databases">
        <title>Alcaligenaceae gen. nov., a novel taxon isolated from the sludge of Yixing Pesticide Factory.</title>
        <authorList>
            <person name="Ruan L."/>
        </authorList>
    </citation>
    <scope>NUCLEOTIDE SEQUENCE [LARGE SCALE GENOMIC DNA]</scope>
    <source>
        <strain evidence="2 3">LG-2</strain>
    </source>
</reference>
<feature type="chain" id="PRO_5046078228" evidence="1">
    <location>
        <begin position="20"/>
        <end position="174"/>
    </location>
</feature>
<gene>
    <name evidence="2" type="ORF">Q8947_14790</name>
</gene>
<dbReference type="InterPro" id="IPR007410">
    <property type="entry name" value="LpqE-like"/>
</dbReference>
<dbReference type="Proteomes" id="UP001232156">
    <property type="component" value="Unassembled WGS sequence"/>
</dbReference>
<dbReference type="InterPro" id="IPR058248">
    <property type="entry name" value="Lxx211020-like"/>
</dbReference>
<evidence type="ECO:0000256" key="1">
    <source>
        <dbReference type="SAM" id="SignalP"/>
    </source>
</evidence>
<comment type="caution">
    <text evidence="2">The sequence shown here is derived from an EMBL/GenBank/DDBJ whole genome shotgun (WGS) entry which is preliminary data.</text>
</comment>
<keyword evidence="1" id="KW-0732">Signal</keyword>
<dbReference type="Pfam" id="PF04314">
    <property type="entry name" value="PCuAC"/>
    <property type="match status" value="1"/>
</dbReference>
<keyword evidence="3" id="KW-1185">Reference proteome</keyword>
<dbReference type="PANTHER" id="PTHR36302:SF1">
    <property type="entry name" value="COPPER CHAPERONE PCU(A)C"/>
    <property type="match status" value="1"/>
</dbReference>
<dbReference type="Gene3D" id="2.60.40.1890">
    <property type="entry name" value="PCu(A)C copper chaperone"/>
    <property type="match status" value="1"/>
</dbReference>
<dbReference type="PANTHER" id="PTHR36302">
    <property type="entry name" value="BLR7088 PROTEIN"/>
    <property type="match status" value="1"/>
</dbReference>
<feature type="signal peptide" evidence="1">
    <location>
        <begin position="1"/>
        <end position="19"/>
    </location>
</feature>
<organism evidence="2 3">
    <name type="scientific">Yanghanlia caeni</name>
    <dbReference type="NCBI Taxonomy" id="3064283"/>
    <lineage>
        <taxon>Bacteria</taxon>
        <taxon>Pseudomonadati</taxon>
        <taxon>Pseudomonadota</taxon>
        <taxon>Betaproteobacteria</taxon>
        <taxon>Burkholderiales</taxon>
        <taxon>Alcaligenaceae</taxon>
        <taxon>Yanghanlia</taxon>
    </lineage>
</organism>
<evidence type="ECO:0000313" key="2">
    <source>
        <dbReference type="EMBL" id="MDR4127236.1"/>
    </source>
</evidence>